<dbReference type="OrthoDB" id="3930934at2"/>
<evidence type="ECO:0000256" key="3">
    <source>
        <dbReference type="ARBA" id="ARBA00022801"/>
    </source>
</evidence>
<sequence length="533" mass="57986">MKRVIAVATGATVLATGLGWTAGAEAYGAAGRAAGAGAAPKALRWGACDKVGAGSGERKAECATVEVPLDHSDPSGRRLRLALNRFRATGPRSARLGVLLVNPGGPGASGRELAAYVAAHLPERVTARYDIVGFDPRGVGASSPALSCVDPKRYYRPPRPDNVPRGERDEEVLLERARAYAEGCASRWSWLLPHMTTENAARDMDVIRQALGERTISYLGYSYGTYLGAVYATLFPERVRRMVLDSVIDPTGVWYANNLAQNTAFERRHRDFMAWVAAHHRTYRLGATAERVGAAWYRLRESLRDRPANGVIGPTELDDLFTVAGYTDAIWPKLARAFADQVRRGDATRLMKAFRRYVRNGTADAENGYAVYLAVECRDAPWPRDWAAWRADSRRLNATAPFLTWANTWYNAPCAFWPVPGRTPVKVGTTAKLPPILMLQSRRDAATPYQGALRMRRLFPTARLVTVGGGNHGVTLSGNVCADRRVESYLLTGAVPGERAATCRRAPAPVPGEATRAASVRAARAPIGTPFGL</sequence>
<proteinExistence type="inferred from homology"/>
<evidence type="ECO:0000313" key="6">
    <source>
        <dbReference type="Proteomes" id="UP000319213"/>
    </source>
</evidence>
<comment type="similarity">
    <text evidence="1">Belongs to the peptidase S33 family.</text>
</comment>
<dbReference type="GO" id="GO:0016787">
    <property type="term" value="F:hydrolase activity"/>
    <property type="evidence" value="ECO:0007669"/>
    <property type="project" value="UniProtKB-KW"/>
</dbReference>
<evidence type="ECO:0000259" key="4">
    <source>
        <dbReference type="Pfam" id="PF00561"/>
    </source>
</evidence>
<dbReference type="InterPro" id="IPR029058">
    <property type="entry name" value="AB_hydrolase_fold"/>
</dbReference>
<dbReference type="PANTHER" id="PTHR43248">
    <property type="entry name" value="2-SUCCINYL-6-HYDROXY-2,4-CYCLOHEXADIENE-1-CARBOXYLATE SYNTHASE"/>
    <property type="match status" value="1"/>
</dbReference>
<dbReference type="Gene3D" id="3.40.50.1820">
    <property type="entry name" value="alpha/beta hydrolase"/>
    <property type="match status" value="2"/>
</dbReference>
<dbReference type="InterPro" id="IPR051601">
    <property type="entry name" value="Serine_prot/Carboxylest_S33"/>
</dbReference>
<accession>A0A543J0X9</accession>
<keyword evidence="2" id="KW-0732">Signal</keyword>
<protein>
    <submittedName>
        <fullName evidence="5">Alpha/beta hydrolase family protein</fullName>
    </submittedName>
</protein>
<keyword evidence="3 5" id="KW-0378">Hydrolase</keyword>
<dbReference type="Proteomes" id="UP000319213">
    <property type="component" value="Unassembled WGS sequence"/>
</dbReference>
<dbReference type="EMBL" id="VFPQ01000001">
    <property type="protein sequence ID" value="TQM76478.1"/>
    <property type="molecule type" value="Genomic_DNA"/>
</dbReference>
<dbReference type="PANTHER" id="PTHR43248:SF29">
    <property type="entry name" value="TRIPEPTIDYL AMINOPEPTIDASE"/>
    <property type="match status" value="1"/>
</dbReference>
<evidence type="ECO:0000256" key="2">
    <source>
        <dbReference type="ARBA" id="ARBA00022729"/>
    </source>
</evidence>
<dbReference type="InterPro" id="IPR000073">
    <property type="entry name" value="AB_hydrolase_1"/>
</dbReference>
<keyword evidence="6" id="KW-1185">Reference proteome</keyword>
<name>A0A543J0X9_9ACTN</name>
<evidence type="ECO:0000256" key="1">
    <source>
        <dbReference type="ARBA" id="ARBA00010088"/>
    </source>
</evidence>
<feature type="domain" description="AB hydrolase-1" evidence="4">
    <location>
        <begin position="98"/>
        <end position="473"/>
    </location>
</feature>
<dbReference type="Pfam" id="PF00561">
    <property type="entry name" value="Abhydrolase_1"/>
    <property type="match status" value="1"/>
</dbReference>
<organism evidence="5 6">
    <name type="scientific">Thermopolyspora flexuosa</name>
    <dbReference type="NCBI Taxonomy" id="103836"/>
    <lineage>
        <taxon>Bacteria</taxon>
        <taxon>Bacillati</taxon>
        <taxon>Actinomycetota</taxon>
        <taxon>Actinomycetes</taxon>
        <taxon>Streptosporangiales</taxon>
        <taxon>Streptosporangiaceae</taxon>
        <taxon>Thermopolyspora</taxon>
    </lineage>
</organism>
<evidence type="ECO:0000313" key="5">
    <source>
        <dbReference type="EMBL" id="TQM76478.1"/>
    </source>
</evidence>
<gene>
    <name evidence="5" type="ORF">FHX40_3213</name>
</gene>
<dbReference type="AlphaFoldDB" id="A0A543J0X9"/>
<reference evidence="5 6" key="1">
    <citation type="submission" date="2019-06" db="EMBL/GenBank/DDBJ databases">
        <title>Sequencing the genomes of 1000 actinobacteria strains.</title>
        <authorList>
            <person name="Klenk H.-P."/>
        </authorList>
    </citation>
    <scope>NUCLEOTIDE SEQUENCE [LARGE SCALE GENOMIC DNA]</scope>
    <source>
        <strain evidence="5 6">DSM 43186</strain>
    </source>
</reference>
<dbReference type="SUPFAM" id="SSF53474">
    <property type="entry name" value="alpha/beta-Hydrolases"/>
    <property type="match status" value="1"/>
</dbReference>
<comment type="caution">
    <text evidence="5">The sequence shown here is derived from an EMBL/GenBank/DDBJ whole genome shotgun (WGS) entry which is preliminary data.</text>
</comment>
<dbReference type="RefSeq" id="WP_142260357.1">
    <property type="nucleotide sequence ID" value="NZ_BMPV01000001.1"/>
</dbReference>